<dbReference type="GeneID" id="2900933"/>
<sequence length="51" mass="5533">MPVLIAVTEHSLAFARRTPNQLVTTSVSSIFPPFRLTCSLPSSPSLTNSPY</sequence>
<dbReference type="AlphaFoldDB" id="Q6BRY9"/>
<dbReference type="VEuPathDB" id="FungiDB:DEHA2D12826g"/>
<proteinExistence type="predicted"/>
<evidence type="ECO:0000313" key="1">
    <source>
        <dbReference type="EMBL" id="CAG87199.1"/>
    </source>
</evidence>
<dbReference type="KEGG" id="dha:DEHA2D12826g"/>
<protein>
    <submittedName>
        <fullName evidence="1">DEHA2D12826p</fullName>
    </submittedName>
</protein>
<reference evidence="1 2" key="1">
    <citation type="journal article" date="2004" name="Nature">
        <title>Genome evolution in yeasts.</title>
        <authorList>
            <consortium name="Genolevures"/>
            <person name="Dujon B."/>
            <person name="Sherman D."/>
            <person name="Fischer G."/>
            <person name="Durrens P."/>
            <person name="Casaregola S."/>
            <person name="Lafontaine I."/>
            <person name="de Montigny J."/>
            <person name="Marck C."/>
            <person name="Neuveglise C."/>
            <person name="Talla E."/>
            <person name="Goffard N."/>
            <person name="Frangeul L."/>
            <person name="Aigle M."/>
            <person name="Anthouard V."/>
            <person name="Babour A."/>
            <person name="Barbe V."/>
            <person name="Barnay S."/>
            <person name="Blanchin S."/>
            <person name="Beckerich J.M."/>
            <person name="Beyne E."/>
            <person name="Bleykasten C."/>
            <person name="Boisrame A."/>
            <person name="Boyer J."/>
            <person name="Cattolico L."/>
            <person name="Confanioleri F."/>
            <person name="de Daruvar A."/>
            <person name="Despons L."/>
            <person name="Fabre E."/>
            <person name="Fairhead C."/>
            <person name="Ferry-Dumazet H."/>
            <person name="Groppi A."/>
            <person name="Hantraye F."/>
            <person name="Hennequin C."/>
            <person name="Jauniaux N."/>
            <person name="Joyet P."/>
            <person name="Kachouri R."/>
            <person name="Kerrest A."/>
            <person name="Koszul R."/>
            <person name="Lemaire M."/>
            <person name="Lesur I."/>
            <person name="Ma L."/>
            <person name="Muller H."/>
            <person name="Nicaud J.M."/>
            <person name="Nikolski M."/>
            <person name="Oztas S."/>
            <person name="Ozier-Kalogeropoulos O."/>
            <person name="Pellenz S."/>
            <person name="Potier S."/>
            <person name="Richard G.F."/>
            <person name="Straub M.L."/>
            <person name="Suleau A."/>
            <person name="Swennene D."/>
            <person name="Tekaia F."/>
            <person name="Wesolowski-Louvel M."/>
            <person name="Westhof E."/>
            <person name="Wirth B."/>
            <person name="Zeniou-Meyer M."/>
            <person name="Zivanovic I."/>
            <person name="Bolotin-Fukuhara M."/>
            <person name="Thierry A."/>
            <person name="Bouchier C."/>
            <person name="Caudron B."/>
            <person name="Scarpelli C."/>
            <person name="Gaillardin C."/>
            <person name="Weissenbach J."/>
            <person name="Wincker P."/>
            <person name="Souciet J.L."/>
        </authorList>
    </citation>
    <scope>NUCLEOTIDE SEQUENCE [LARGE SCALE GENOMIC DNA]</scope>
    <source>
        <strain evidence="2">ATCC 36239 / CBS 767 / BCRC 21394 / JCM 1990 / NBRC 0083 / IGC 2968</strain>
    </source>
</reference>
<dbReference type="HOGENOM" id="CLU_3106306_0_0_1"/>
<keyword evidence="2" id="KW-1185">Reference proteome</keyword>
<dbReference type="Proteomes" id="UP000000599">
    <property type="component" value="Chromosome D"/>
</dbReference>
<dbReference type="EMBL" id="CR382136">
    <property type="protein sequence ID" value="CAG87199.1"/>
    <property type="molecule type" value="Genomic_DNA"/>
</dbReference>
<organism evidence="1 2">
    <name type="scientific">Debaryomyces hansenii (strain ATCC 36239 / CBS 767 / BCRC 21394 / JCM 1990 / NBRC 0083 / IGC 2968)</name>
    <name type="common">Yeast</name>
    <name type="synonym">Torulaspora hansenii</name>
    <dbReference type="NCBI Taxonomy" id="284592"/>
    <lineage>
        <taxon>Eukaryota</taxon>
        <taxon>Fungi</taxon>
        <taxon>Dikarya</taxon>
        <taxon>Ascomycota</taxon>
        <taxon>Saccharomycotina</taxon>
        <taxon>Pichiomycetes</taxon>
        <taxon>Debaryomycetaceae</taxon>
        <taxon>Debaryomyces</taxon>
    </lineage>
</organism>
<dbReference type="RefSeq" id="XP_459031.1">
    <property type="nucleotide sequence ID" value="XM_459031.1"/>
</dbReference>
<gene>
    <name evidence="1" type="ordered locus">DEHA2D12826g</name>
</gene>
<name>Q6BRY9_DEBHA</name>
<evidence type="ECO:0000313" key="2">
    <source>
        <dbReference type="Proteomes" id="UP000000599"/>
    </source>
</evidence>
<accession>Q6BRY9</accession>
<dbReference type="InParanoid" id="Q6BRY9"/>